<dbReference type="Proteomes" id="UP000323067">
    <property type="component" value="Chromosome iv"/>
</dbReference>
<sequence length="129" mass="14979">MARRTTSRSAADSDGASSAIAAQQRIFKLKKERDLRMKDVVTKVLADLDDIKHQVSQEREDHERQRKQRKAKLLSDIAKSMQKRNTIEEDMMAVVSGLHMVMTQLENNMLEVYDAKEREVQHLLRDNQD</sequence>
<organism evidence="3 4">
    <name type="scientific">Cordyceps militaris</name>
    <name type="common">Caterpillar fungus</name>
    <name type="synonym">Clavaria militaris</name>
    <dbReference type="NCBI Taxonomy" id="73501"/>
    <lineage>
        <taxon>Eukaryota</taxon>
        <taxon>Fungi</taxon>
        <taxon>Dikarya</taxon>
        <taxon>Ascomycota</taxon>
        <taxon>Pezizomycotina</taxon>
        <taxon>Sordariomycetes</taxon>
        <taxon>Hypocreomycetidae</taxon>
        <taxon>Hypocreales</taxon>
        <taxon>Cordycipitaceae</taxon>
        <taxon>Cordyceps</taxon>
    </lineage>
</organism>
<dbReference type="EMBL" id="CP023322">
    <property type="protein sequence ID" value="ATY59459.1"/>
    <property type="molecule type" value="Genomic_DNA"/>
</dbReference>
<accession>A0A2H4S8M0</accession>
<dbReference type="VEuPathDB" id="FungiDB:CCM_06205"/>
<evidence type="ECO:0000256" key="2">
    <source>
        <dbReference type="SAM" id="MobiDB-lite"/>
    </source>
</evidence>
<gene>
    <name evidence="3" type="ORF">A9K55_003563</name>
</gene>
<feature type="region of interest" description="Disordered" evidence="2">
    <location>
        <begin position="1"/>
        <end position="20"/>
    </location>
</feature>
<feature type="coiled-coil region" evidence="1">
    <location>
        <begin position="45"/>
        <end position="72"/>
    </location>
</feature>
<protein>
    <submittedName>
        <fullName evidence="3">Uncharacterized protein</fullName>
    </submittedName>
</protein>
<evidence type="ECO:0000256" key="1">
    <source>
        <dbReference type="SAM" id="Coils"/>
    </source>
</evidence>
<dbReference type="OrthoDB" id="4923153at2759"/>
<keyword evidence="1" id="KW-0175">Coiled coil</keyword>
<proteinExistence type="predicted"/>
<feature type="compositionally biased region" description="Low complexity" evidence="2">
    <location>
        <begin position="7"/>
        <end position="20"/>
    </location>
</feature>
<evidence type="ECO:0000313" key="4">
    <source>
        <dbReference type="Proteomes" id="UP000323067"/>
    </source>
</evidence>
<evidence type="ECO:0000313" key="3">
    <source>
        <dbReference type="EMBL" id="ATY59459.1"/>
    </source>
</evidence>
<reference evidence="3 4" key="1">
    <citation type="journal article" date="2017" name="BMC Genomics">
        <title>Chromosome level assembly and secondary metabolite potential of the parasitic fungus Cordyceps militaris.</title>
        <authorList>
            <person name="Kramer G.J."/>
            <person name="Nodwell J.R."/>
        </authorList>
    </citation>
    <scope>NUCLEOTIDE SEQUENCE [LARGE SCALE GENOMIC DNA]</scope>
    <source>
        <strain evidence="3 4">ATCC 34164</strain>
    </source>
</reference>
<dbReference type="AlphaFoldDB" id="A0A2H4S8M0"/>
<dbReference type="VEuPathDB" id="FungiDB:A9K55_003563"/>
<name>A0A2H4S8M0_CORMI</name>